<name>A0AAN4N060_BACFG</name>
<protein>
    <submittedName>
        <fullName evidence="1">Uncharacterized protein</fullName>
    </submittedName>
</protein>
<proteinExistence type="predicted"/>
<gene>
    <name evidence="1" type="ORF">M104_3107</name>
</gene>
<dbReference type="AlphaFoldDB" id="A0AAN4N060"/>
<evidence type="ECO:0000313" key="1">
    <source>
        <dbReference type="EMBL" id="EYA13916.1"/>
    </source>
</evidence>
<organism evidence="1 2">
    <name type="scientific">Bacteroides fragilis str. 1007-1-F #10</name>
    <dbReference type="NCBI Taxonomy" id="1339295"/>
    <lineage>
        <taxon>Bacteria</taxon>
        <taxon>Pseudomonadati</taxon>
        <taxon>Bacteroidota</taxon>
        <taxon>Bacteroidia</taxon>
        <taxon>Bacteroidales</taxon>
        <taxon>Bacteroidaceae</taxon>
        <taxon>Bacteroides</taxon>
    </lineage>
</organism>
<comment type="caution">
    <text evidence="1">The sequence shown here is derived from an EMBL/GenBank/DDBJ whole genome shotgun (WGS) entry which is preliminary data.</text>
</comment>
<dbReference type="Proteomes" id="UP000022433">
    <property type="component" value="Unassembled WGS sequence"/>
</dbReference>
<sequence length="83" mass="9755">MPIFINYNKIYLVLNINYYICRNVRLGNLFGCLDLFTLASFTVDSFTIWQMVKKEVNMEVMFILGAVGFMQELQVSDKIWESI</sequence>
<accession>A0AAN4N060</accession>
<evidence type="ECO:0000313" key="2">
    <source>
        <dbReference type="Proteomes" id="UP000022433"/>
    </source>
</evidence>
<dbReference type="EMBL" id="JGEA01000028">
    <property type="protein sequence ID" value="EYA13916.1"/>
    <property type="molecule type" value="Genomic_DNA"/>
</dbReference>
<reference evidence="1 2" key="1">
    <citation type="submission" date="2014-02" db="EMBL/GenBank/DDBJ databases">
        <authorList>
            <person name="Sears C."/>
            <person name="Carroll K."/>
            <person name="Sack B.R."/>
            <person name="Qadri F."/>
            <person name="Myers L.L."/>
            <person name="Chung G.-T."/>
            <person name="Escheverria P."/>
            <person name="Fraser C.M."/>
            <person name="Sadzewicz L."/>
            <person name="Shefchek K.A."/>
            <person name="Tallon L."/>
            <person name="Das S.P."/>
            <person name="Daugherty S."/>
            <person name="Mongodin E.F."/>
        </authorList>
    </citation>
    <scope>NUCLEOTIDE SEQUENCE [LARGE SCALE GENOMIC DNA]</scope>
    <source>
        <strain evidence="1 2">1007-1-F #10</strain>
    </source>
</reference>